<dbReference type="InParanoid" id="A2FCU6"/>
<keyword evidence="4" id="KW-1185">Reference proteome</keyword>
<accession>A2FCU6</accession>
<gene>
    <name evidence="3" type="ORF">TVAG_025130</name>
</gene>
<feature type="coiled-coil region" evidence="1">
    <location>
        <begin position="78"/>
        <end position="105"/>
    </location>
</feature>
<proteinExistence type="predicted"/>
<dbReference type="VEuPathDB" id="TrichDB:TVAGG3_0203450"/>
<feature type="region of interest" description="Disordered" evidence="2">
    <location>
        <begin position="243"/>
        <end position="265"/>
    </location>
</feature>
<reference evidence="3" key="1">
    <citation type="submission" date="2006-10" db="EMBL/GenBank/DDBJ databases">
        <authorList>
            <person name="Amadeo P."/>
            <person name="Zhao Q."/>
            <person name="Wortman J."/>
            <person name="Fraser-Liggett C."/>
            <person name="Carlton J."/>
        </authorList>
    </citation>
    <scope>NUCLEOTIDE SEQUENCE</scope>
    <source>
        <strain evidence="3">G3</strain>
    </source>
</reference>
<sequence>MTRSPHELRFQIEQMKRKIEELERRSEDRISYLTEEKNFWNSIKSGNDEETINKQYKQLEASYLQYASNIELDNNKEISKYNFHIDELKNDISQEEAKNAKIVTENIDLGSKIDQLQGEYNTLINKYVFLRPKFEKLLSKVIQTKVQSHTSQIKNIDKITNSLSSLEEKLNREKLQIKDECDFYHENKKKIKQAEDIVKRLEDALLDISDLPEFSAPEPSDLINNPDLIIKFVDNVEQHVRTKAEEREKKLSKNNRSVAATMSESRKSPLSKDVAKVICEVGHKVVDLSNEYSSVC</sequence>
<dbReference type="AlphaFoldDB" id="A2FCU6"/>
<name>A2FCU6_TRIV3</name>
<dbReference type="Proteomes" id="UP000001542">
    <property type="component" value="Unassembled WGS sequence"/>
</dbReference>
<evidence type="ECO:0000313" key="4">
    <source>
        <dbReference type="Proteomes" id="UP000001542"/>
    </source>
</evidence>
<dbReference type="RefSeq" id="XP_001310207.1">
    <property type="nucleotide sequence ID" value="XM_001310206.1"/>
</dbReference>
<dbReference type="EMBL" id="DS113722">
    <property type="protein sequence ID" value="EAX97277.1"/>
    <property type="molecule type" value="Genomic_DNA"/>
</dbReference>
<keyword evidence="1" id="KW-0175">Coiled coil</keyword>
<organism evidence="3 4">
    <name type="scientific">Trichomonas vaginalis (strain ATCC PRA-98 / G3)</name>
    <dbReference type="NCBI Taxonomy" id="412133"/>
    <lineage>
        <taxon>Eukaryota</taxon>
        <taxon>Metamonada</taxon>
        <taxon>Parabasalia</taxon>
        <taxon>Trichomonadida</taxon>
        <taxon>Trichomonadidae</taxon>
        <taxon>Trichomonas</taxon>
    </lineage>
</organism>
<dbReference type="KEGG" id="tva:4755058"/>
<evidence type="ECO:0000256" key="1">
    <source>
        <dbReference type="SAM" id="Coils"/>
    </source>
</evidence>
<dbReference type="VEuPathDB" id="TrichDB:TVAG_025130"/>
<protein>
    <submittedName>
        <fullName evidence="3">Uncharacterized protein</fullName>
    </submittedName>
</protein>
<dbReference type="SMR" id="A2FCU6"/>
<feature type="coiled-coil region" evidence="1">
    <location>
        <begin position="156"/>
        <end position="211"/>
    </location>
</feature>
<evidence type="ECO:0000313" key="3">
    <source>
        <dbReference type="EMBL" id="EAX97277.1"/>
    </source>
</evidence>
<feature type="compositionally biased region" description="Polar residues" evidence="2">
    <location>
        <begin position="254"/>
        <end position="263"/>
    </location>
</feature>
<reference evidence="3" key="2">
    <citation type="journal article" date="2007" name="Science">
        <title>Draft genome sequence of the sexually transmitted pathogen Trichomonas vaginalis.</title>
        <authorList>
            <person name="Carlton J.M."/>
            <person name="Hirt R.P."/>
            <person name="Silva J.C."/>
            <person name="Delcher A.L."/>
            <person name="Schatz M."/>
            <person name="Zhao Q."/>
            <person name="Wortman J.R."/>
            <person name="Bidwell S.L."/>
            <person name="Alsmark U.C.M."/>
            <person name="Besteiro S."/>
            <person name="Sicheritz-Ponten T."/>
            <person name="Noel C.J."/>
            <person name="Dacks J.B."/>
            <person name="Foster P.G."/>
            <person name="Simillion C."/>
            <person name="Van de Peer Y."/>
            <person name="Miranda-Saavedra D."/>
            <person name="Barton G.J."/>
            <person name="Westrop G.D."/>
            <person name="Mueller S."/>
            <person name="Dessi D."/>
            <person name="Fiori P.L."/>
            <person name="Ren Q."/>
            <person name="Paulsen I."/>
            <person name="Zhang H."/>
            <person name="Bastida-Corcuera F.D."/>
            <person name="Simoes-Barbosa A."/>
            <person name="Brown M.T."/>
            <person name="Hayes R.D."/>
            <person name="Mukherjee M."/>
            <person name="Okumura C.Y."/>
            <person name="Schneider R."/>
            <person name="Smith A.J."/>
            <person name="Vanacova S."/>
            <person name="Villalvazo M."/>
            <person name="Haas B.J."/>
            <person name="Pertea M."/>
            <person name="Feldblyum T.V."/>
            <person name="Utterback T.R."/>
            <person name="Shu C.L."/>
            <person name="Osoegawa K."/>
            <person name="de Jong P.J."/>
            <person name="Hrdy I."/>
            <person name="Horvathova L."/>
            <person name="Zubacova Z."/>
            <person name="Dolezal P."/>
            <person name="Malik S.B."/>
            <person name="Logsdon J.M. Jr."/>
            <person name="Henze K."/>
            <person name="Gupta A."/>
            <person name="Wang C.C."/>
            <person name="Dunne R.L."/>
            <person name="Upcroft J.A."/>
            <person name="Upcroft P."/>
            <person name="White O."/>
            <person name="Salzberg S.L."/>
            <person name="Tang P."/>
            <person name="Chiu C.-H."/>
            <person name="Lee Y.-S."/>
            <person name="Embley T.M."/>
            <person name="Coombs G.H."/>
            <person name="Mottram J.C."/>
            <person name="Tachezy J."/>
            <person name="Fraser-Liggett C.M."/>
            <person name="Johnson P.J."/>
        </authorList>
    </citation>
    <scope>NUCLEOTIDE SEQUENCE [LARGE SCALE GENOMIC DNA]</scope>
    <source>
        <strain evidence="3">G3</strain>
    </source>
</reference>
<evidence type="ECO:0000256" key="2">
    <source>
        <dbReference type="SAM" id="MobiDB-lite"/>
    </source>
</evidence>